<proteinExistence type="predicted"/>
<dbReference type="AlphaFoldDB" id="A0A914RZ98"/>
<evidence type="ECO:0000313" key="2">
    <source>
        <dbReference type="WBParaSite" id="PEQ_0001165301-mRNA-1"/>
    </source>
</evidence>
<keyword evidence="1" id="KW-1185">Reference proteome</keyword>
<evidence type="ECO:0000313" key="1">
    <source>
        <dbReference type="Proteomes" id="UP000887564"/>
    </source>
</evidence>
<organism evidence="1 2">
    <name type="scientific">Parascaris equorum</name>
    <name type="common">Equine roundworm</name>
    <dbReference type="NCBI Taxonomy" id="6256"/>
    <lineage>
        <taxon>Eukaryota</taxon>
        <taxon>Metazoa</taxon>
        <taxon>Ecdysozoa</taxon>
        <taxon>Nematoda</taxon>
        <taxon>Chromadorea</taxon>
        <taxon>Rhabditida</taxon>
        <taxon>Spirurina</taxon>
        <taxon>Ascaridomorpha</taxon>
        <taxon>Ascaridoidea</taxon>
        <taxon>Ascarididae</taxon>
        <taxon>Parascaris</taxon>
    </lineage>
</organism>
<protein>
    <submittedName>
        <fullName evidence="2">Uncharacterized protein</fullName>
    </submittedName>
</protein>
<dbReference type="WBParaSite" id="PEQ_0001165301-mRNA-1">
    <property type="protein sequence ID" value="PEQ_0001165301-mRNA-1"/>
    <property type="gene ID" value="PEQ_0001165301"/>
</dbReference>
<sequence length="77" mass="9073">MIGWLENMMYGFRWIYETATDCSFTNGVKFDLSTLYLLLQRIAEFCSRAFREGASRGNYRNDIHRHTKHNCSLSNTL</sequence>
<name>A0A914RZ98_PAREQ</name>
<accession>A0A914RZ98</accession>
<dbReference type="Proteomes" id="UP000887564">
    <property type="component" value="Unplaced"/>
</dbReference>
<reference evidence="2" key="1">
    <citation type="submission" date="2022-11" db="UniProtKB">
        <authorList>
            <consortium name="WormBaseParasite"/>
        </authorList>
    </citation>
    <scope>IDENTIFICATION</scope>
</reference>